<dbReference type="RefSeq" id="WP_007782414.1">
    <property type="nucleotide sequence ID" value="NZ_CM001441.1"/>
</dbReference>
<protein>
    <submittedName>
        <fullName evidence="1">Putative vancomycin resistance protein</fullName>
    </submittedName>
</protein>
<reference evidence="1 2" key="1">
    <citation type="submission" date="2011-11" db="EMBL/GenBank/DDBJ databases">
        <title>The Noncontiguous Finished genome of Desulfosporosinus youngiae DSM 17734.</title>
        <authorList>
            <consortium name="US DOE Joint Genome Institute (JGI-PGF)"/>
            <person name="Lucas S."/>
            <person name="Han J."/>
            <person name="Lapidus A."/>
            <person name="Cheng J.-F."/>
            <person name="Goodwin L."/>
            <person name="Pitluck S."/>
            <person name="Peters L."/>
            <person name="Ovchinnikova G."/>
            <person name="Lu M."/>
            <person name="Land M.L."/>
            <person name="Hauser L."/>
            <person name="Pester M."/>
            <person name="Spring S."/>
            <person name="Ollivier B."/>
            <person name="Rattei T."/>
            <person name="Klenk H.-P."/>
            <person name="Wagner M."/>
            <person name="Loy A."/>
            <person name="Woyke T.J."/>
        </authorList>
    </citation>
    <scope>NUCLEOTIDE SEQUENCE [LARGE SCALE GENOMIC DNA]</scope>
    <source>
        <strain evidence="1 2">DSM 17734</strain>
    </source>
</reference>
<dbReference type="Proteomes" id="UP000005104">
    <property type="component" value="Chromosome"/>
</dbReference>
<dbReference type="PANTHER" id="PTHR35788">
    <property type="entry name" value="EXPORTED PROTEIN-RELATED"/>
    <property type="match status" value="1"/>
</dbReference>
<dbReference type="HOGENOM" id="CLU_072547_1_0_9"/>
<dbReference type="NCBIfam" id="NF033128">
    <property type="entry name" value="vanW-gen"/>
    <property type="match status" value="1"/>
</dbReference>
<name>H5Y3K4_9FIRM</name>
<dbReference type="STRING" id="768710.DesyoDRAFT_2011"/>
<dbReference type="Pfam" id="PF04294">
    <property type="entry name" value="VanW"/>
    <property type="match status" value="1"/>
</dbReference>
<dbReference type="InterPro" id="IPR007391">
    <property type="entry name" value="Vancomycin_resist_VanW"/>
</dbReference>
<dbReference type="OrthoDB" id="9797191at2"/>
<dbReference type="eggNOG" id="COG2720">
    <property type="taxonomic scope" value="Bacteria"/>
</dbReference>
<accession>H5Y3K4</accession>
<dbReference type="AlphaFoldDB" id="H5Y3K4"/>
<organism evidence="1 2">
    <name type="scientific">Desulfosporosinus youngiae DSM 17734</name>
    <dbReference type="NCBI Taxonomy" id="768710"/>
    <lineage>
        <taxon>Bacteria</taxon>
        <taxon>Bacillati</taxon>
        <taxon>Bacillota</taxon>
        <taxon>Clostridia</taxon>
        <taxon>Eubacteriales</taxon>
        <taxon>Desulfitobacteriaceae</taxon>
        <taxon>Desulfosporosinus</taxon>
    </lineage>
</organism>
<dbReference type="PANTHER" id="PTHR35788:SF1">
    <property type="entry name" value="EXPORTED PROTEIN"/>
    <property type="match status" value="1"/>
</dbReference>
<keyword evidence="2" id="KW-1185">Reference proteome</keyword>
<dbReference type="EMBL" id="CM001441">
    <property type="protein sequence ID" value="EHQ89113.1"/>
    <property type="molecule type" value="Genomic_DNA"/>
</dbReference>
<evidence type="ECO:0000313" key="2">
    <source>
        <dbReference type="Proteomes" id="UP000005104"/>
    </source>
</evidence>
<proteinExistence type="predicted"/>
<gene>
    <name evidence="1" type="ORF">DesyoDRAFT_2011</name>
</gene>
<dbReference type="InterPro" id="IPR052913">
    <property type="entry name" value="Glycopeptide_resist_protein"/>
</dbReference>
<evidence type="ECO:0000313" key="1">
    <source>
        <dbReference type="EMBL" id="EHQ89113.1"/>
    </source>
</evidence>
<sequence>MKRKRMTQLFPLLLPLRRTQRRLFFYAEMYFDRNRYAKAKAPEFLPFCLYETKSKLVNENTGFDLKYQENKVFNLRLAAETVNGLIIRPGETFSFWQRVRYAEKNQRYKDGLCVVNGELVTVPGGGSCHLSNLLFWLFLHTPLTIVERHPHQLKDFPSPDEDEPDGVDATVSEGWLDLKVKNNTNLTFQIKIAFNEPYIYGSIFIDQAIGHRYEIINRDKSYFRKEGKTFERVSVCRQRIDSKSKQVVSENILYTDVCEIGYLLPEGTAITEEKELFEL</sequence>